<organism evidence="2">
    <name type="scientific">mine drainage metagenome</name>
    <dbReference type="NCBI Taxonomy" id="410659"/>
    <lineage>
        <taxon>unclassified sequences</taxon>
        <taxon>metagenomes</taxon>
        <taxon>ecological metagenomes</taxon>
    </lineage>
</organism>
<dbReference type="EMBL" id="MLJW01000431">
    <property type="protein sequence ID" value="OIQ87264.1"/>
    <property type="molecule type" value="Genomic_DNA"/>
</dbReference>
<evidence type="ECO:0000256" key="1">
    <source>
        <dbReference type="SAM" id="MobiDB-lite"/>
    </source>
</evidence>
<gene>
    <name evidence="2" type="ORF">GALL_308720</name>
</gene>
<evidence type="ECO:0000313" key="2">
    <source>
        <dbReference type="EMBL" id="OIQ87264.1"/>
    </source>
</evidence>
<proteinExistence type="predicted"/>
<comment type="caution">
    <text evidence="2">The sequence shown here is derived from an EMBL/GenBank/DDBJ whole genome shotgun (WGS) entry which is preliminary data.</text>
</comment>
<sequence length="97" mass="10870">MFALLPSPDRCAPFDALVEQAARLLRDDAPPPAEAMLILAFLQHQYAEQPLSAAEIDRLLDGPHRQRRAMRSLLEDLRLKHPPQSRPAAERPVLAAE</sequence>
<feature type="region of interest" description="Disordered" evidence="1">
    <location>
        <begin position="75"/>
        <end position="97"/>
    </location>
</feature>
<accession>A0A1J5QUV0</accession>
<reference evidence="2" key="1">
    <citation type="submission" date="2016-10" db="EMBL/GenBank/DDBJ databases">
        <title>Sequence of Gallionella enrichment culture.</title>
        <authorList>
            <person name="Poehlein A."/>
            <person name="Muehling M."/>
            <person name="Daniel R."/>
        </authorList>
    </citation>
    <scope>NUCLEOTIDE SEQUENCE</scope>
</reference>
<protein>
    <submittedName>
        <fullName evidence="2">Uncharacterized protein</fullName>
    </submittedName>
</protein>
<name>A0A1J5QUV0_9ZZZZ</name>
<dbReference type="AlphaFoldDB" id="A0A1J5QUV0"/>